<feature type="transmembrane region" description="Helical" evidence="4">
    <location>
        <begin position="177"/>
        <end position="202"/>
    </location>
</feature>
<dbReference type="AlphaFoldDB" id="A0A8K0DT16"/>
<keyword evidence="4" id="KW-0812">Transmembrane</keyword>
<evidence type="ECO:0000256" key="1">
    <source>
        <dbReference type="ARBA" id="ARBA00022723"/>
    </source>
</evidence>
<keyword evidence="3" id="KW-0862">Zinc</keyword>
<dbReference type="GO" id="GO:0046872">
    <property type="term" value="F:metal ion binding"/>
    <property type="evidence" value="ECO:0007669"/>
    <property type="project" value="UniProtKB-KW"/>
</dbReference>
<keyword evidence="2" id="KW-0677">Repeat</keyword>
<dbReference type="SUPFAM" id="SSF57889">
    <property type="entry name" value="Cysteine-rich domain"/>
    <property type="match status" value="2"/>
</dbReference>
<dbReference type="EMBL" id="VOIH02000011">
    <property type="protein sequence ID" value="KAF3433724.1"/>
    <property type="molecule type" value="Genomic_DNA"/>
</dbReference>
<accession>A0A8K0DT16</accession>
<dbReference type="InterPro" id="IPR002219">
    <property type="entry name" value="PKC_DAG/PE"/>
</dbReference>
<evidence type="ECO:0000313" key="6">
    <source>
        <dbReference type="EMBL" id="KAF3433724.1"/>
    </source>
</evidence>
<keyword evidence="1" id="KW-0479">Metal-binding</keyword>
<evidence type="ECO:0000256" key="3">
    <source>
        <dbReference type="ARBA" id="ARBA00022833"/>
    </source>
</evidence>
<evidence type="ECO:0000313" key="7">
    <source>
        <dbReference type="Proteomes" id="UP000796880"/>
    </source>
</evidence>
<keyword evidence="4" id="KW-1133">Transmembrane helix</keyword>
<gene>
    <name evidence="6" type="ORF">FNV43_RR24827</name>
</gene>
<keyword evidence="7" id="KW-1185">Reference proteome</keyword>
<sequence>MEKGNHFSHPDHRLELKTFQKPYRCDGCKEPGFGKRYRCDLCDFDLHQDCMFFTQETSHHFFQNSTFKFFDQPPTPRKSCGRNECDECKRYCDACGKPVTGFVYHCEEDDLDFHPCCLNLESKLKINGTKFRLWRDSVAINNECLDLENLEIPRSRSLEKLRKNGGRGNKYWKMMKVFFKTIACILLGDPTIAVTCLVLDLVT</sequence>
<reference evidence="6" key="1">
    <citation type="submission" date="2020-03" db="EMBL/GenBank/DDBJ databases">
        <title>A high-quality chromosome-level genome assembly of a woody plant with both climbing and erect habits, Rhamnella rubrinervis.</title>
        <authorList>
            <person name="Lu Z."/>
            <person name="Yang Y."/>
            <person name="Zhu X."/>
            <person name="Sun Y."/>
        </authorList>
    </citation>
    <scope>NUCLEOTIDE SEQUENCE</scope>
    <source>
        <strain evidence="6">BYM</strain>
        <tissue evidence="6">Leaf</tissue>
    </source>
</reference>
<dbReference type="InterPro" id="IPR004146">
    <property type="entry name" value="DC1"/>
</dbReference>
<dbReference type="PANTHER" id="PTHR46477">
    <property type="entry name" value="CYSTEINE/HISTIDINE-RICH C1 DOMAIN FAMILY PROTEIN"/>
    <property type="match status" value="1"/>
</dbReference>
<dbReference type="Gene3D" id="3.30.60.20">
    <property type="match status" value="1"/>
</dbReference>
<dbReference type="PROSITE" id="PS50081">
    <property type="entry name" value="ZF_DAG_PE_2"/>
    <property type="match status" value="1"/>
</dbReference>
<feature type="domain" description="Phorbol-ester/DAG-type" evidence="5">
    <location>
        <begin position="11"/>
        <end position="58"/>
    </location>
</feature>
<organism evidence="6 7">
    <name type="scientific">Rhamnella rubrinervis</name>
    <dbReference type="NCBI Taxonomy" id="2594499"/>
    <lineage>
        <taxon>Eukaryota</taxon>
        <taxon>Viridiplantae</taxon>
        <taxon>Streptophyta</taxon>
        <taxon>Embryophyta</taxon>
        <taxon>Tracheophyta</taxon>
        <taxon>Spermatophyta</taxon>
        <taxon>Magnoliopsida</taxon>
        <taxon>eudicotyledons</taxon>
        <taxon>Gunneridae</taxon>
        <taxon>Pentapetalae</taxon>
        <taxon>rosids</taxon>
        <taxon>fabids</taxon>
        <taxon>Rosales</taxon>
        <taxon>Rhamnaceae</taxon>
        <taxon>rhamnoid group</taxon>
        <taxon>Rhamneae</taxon>
        <taxon>Rhamnella</taxon>
    </lineage>
</organism>
<proteinExistence type="predicted"/>
<dbReference type="OrthoDB" id="1841377at2759"/>
<dbReference type="Pfam" id="PF03107">
    <property type="entry name" value="C1_2"/>
    <property type="match status" value="1"/>
</dbReference>
<evidence type="ECO:0000256" key="4">
    <source>
        <dbReference type="SAM" id="Phobius"/>
    </source>
</evidence>
<keyword evidence="4" id="KW-0472">Membrane</keyword>
<comment type="caution">
    <text evidence="6">The sequence shown here is derived from an EMBL/GenBank/DDBJ whole genome shotgun (WGS) entry which is preliminary data.</text>
</comment>
<protein>
    <recommendedName>
        <fullName evidence="5">Phorbol-ester/DAG-type domain-containing protein</fullName>
    </recommendedName>
</protein>
<name>A0A8K0DT16_9ROSA</name>
<evidence type="ECO:0000256" key="2">
    <source>
        <dbReference type="ARBA" id="ARBA00022737"/>
    </source>
</evidence>
<dbReference type="InterPro" id="IPR046349">
    <property type="entry name" value="C1-like_sf"/>
</dbReference>
<dbReference type="Proteomes" id="UP000796880">
    <property type="component" value="Unassembled WGS sequence"/>
</dbReference>
<evidence type="ECO:0000259" key="5">
    <source>
        <dbReference type="PROSITE" id="PS50081"/>
    </source>
</evidence>
<dbReference type="PANTHER" id="PTHR46477:SF5">
    <property type="entry name" value="PHORBOL-ESTER_DAG-TYPE DOMAIN-CONTAINING PROTEIN"/>
    <property type="match status" value="1"/>
</dbReference>